<keyword evidence="8" id="KW-1185">Reference proteome</keyword>
<protein>
    <recommendedName>
        <fullName evidence="6">Sulfatase N-terminal domain-containing protein</fullName>
    </recommendedName>
</protein>
<evidence type="ECO:0000256" key="4">
    <source>
        <dbReference type="ARBA" id="ARBA00023180"/>
    </source>
</evidence>
<feature type="compositionally biased region" description="Low complexity" evidence="5">
    <location>
        <begin position="391"/>
        <end position="411"/>
    </location>
</feature>
<keyword evidence="2" id="KW-0732">Signal</keyword>
<evidence type="ECO:0000256" key="2">
    <source>
        <dbReference type="ARBA" id="ARBA00022729"/>
    </source>
</evidence>
<comment type="similarity">
    <text evidence="1">Belongs to the sulfatase family.</text>
</comment>
<evidence type="ECO:0000256" key="5">
    <source>
        <dbReference type="SAM" id="MobiDB-lite"/>
    </source>
</evidence>
<dbReference type="CDD" id="cd16147">
    <property type="entry name" value="G6S"/>
    <property type="match status" value="1"/>
</dbReference>
<keyword evidence="3" id="KW-0378">Hydrolase</keyword>
<dbReference type="PROSITE" id="PS00149">
    <property type="entry name" value="SULFATASE_2"/>
    <property type="match status" value="1"/>
</dbReference>
<dbReference type="AlphaFoldDB" id="A0A9W6BQR8"/>
<name>A0A9W6BQR8_9CHLO</name>
<evidence type="ECO:0000313" key="7">
    <source>
        <dbReference type="EMBL" id="GLC56584.1"/>
    </source>
</evidence>
<dbReference type="Proteomes" id="UP001165080">
    <property type="component" value="Unassembled WGS sequence"/>
</dbReference>
<evidence type="ECO:0000256" key="3">
    <source>
        <dbReference type="ARBA" id="ARBA00022801"/>
    </source>
</evidence>
<accession>A0A9W6BQR8</accession>
<dbReference type="InterPro" id="IPR000917">
    <property type="entry name" value="Sulfatase_N"/>
</dbReference>
<dbReference type="SUPFAM" id="SSF53649">
    <property type="entry name" value="Alkaline phosphatase-like"/>
    <property type="match status" value="1"/>
</dbReference>
<dbReference type="PANTHER" id="PTHR43108:SF8">
    <property type="entry name" value="SD21168P"/>
    <property type="match status" value="1"/>
</dbReference>
<dbReference type="GO" id="GO:0008449">
    <property type="term" value="F:N-acetylglucosamine-6-sulfatase activity"/>
    <property type="evidence" value="ECO:0007669"/>
    <property type="project" value="TreeGrafter"/>
</dbReference>
<feature type="region of interest" description="Disordered" evidence="5">
    <location>
        <begin position="377"/>
        <end position="421"/>
    </location>
</feature>
<dbReference type="Pfam" id="PF00884">
    <property type="entry name" value="Sulfatase"/>
    <property type="match status" value="1"/>
</dbReference>
<proteinExistence type="inferred from homology"/>
<dbReference type="InterPro" id="IPR017850">
    <property type="entry name" value="Alkaline_phosphatase_core_sf"/>
</dbReference>
<dbReference type="Gene3D" id="3.40.720.10">
    <property type="entry name" value="Alkaline Phosphatase, subunit A"/>
    <property type="match status" value="1"/>
</dbReference>
<sequence>MLPDDQDYMFNSTHPAYMPALNQHIVEQGLQLRNFLISTAACCPSRTILMTGRYTHNNNVTSNIEPHGSFWKFMSQKLDEDYLPTWLQRAGYRTMHVGKFLNAMDPTDPRFRCPKGWDTWDALVEPYTYIYNTPAFSRNCGPVQVMDKSYSTDVISDKADQYIREAVAAGMAKGAANYRPFYLQVTPIAPHTQCDSVNSQGKCAFPVPARRHRYLFSDALLPMSPNFNIPPPPELGIRDELNGSTAGVQKHYVARLQALKAVDEMIDRLVSTLSSLGQLSNTYLIFTSDNGFQLGNHAQSSGKQFHWEEVVRVPFYIRGPGIPSGYVSDWQGNMVDIAATVMELSGAGVPDIADGTPIPLRALLPSFAYPYTLPKKGASSVKGGQRQLLTSSSSSNNNNKSDSNGDSSDSSGGSGSRRRLGGSSHGILFVESGFEGPTDVLGHNDPDSNGDDGAAATWRRRLTQAADSYNRGMREMMPIEMWGHAWDKRITMKDYRAVRICTNVLAFGTEAEYRSALINGTLGWGDTFYGSTSRAFAGPGLNGGINAYDNAFVDDNSTDESVPNARHRRLRGSAAGGPVDSGGSVAAVPNGANGGSVAAGSADQHAAYGQHADASTAAIAARTEAHVMRVIAAVRARVVAALRRSERAAGVKEKQGNRGVTAGGGAAVGGVSTAVLHMLRLTFVYSQPLHADRWSGQLASTCVYLTAATGSDSCSPSPATTSLATDGLSSVLDAVLVRGAVMPLKDFGAAIADLARDPDQFLPLPYRNLYGIASVTAVYCGVAAAGGGTAAAATCDHATGTTTSDADSSAAAIHHDDVRHRFLLQEVPTAVPPPPLPRPQQQPQTSPAQPPKLQPPQRLQPQPKSWPPGVRPGQPGSPSPPPPPAPPPPLLVRVLRVAVTYRVQYSSVR</sequence>
<evidence type="ECO:0000259" key="6">
    <source>
        <dbReference type="Pfam" id="PF00884"/>
    </source>
</evidence>
<feature type="region of interest" description="Disordered" evidence="5">
    <location>
        <begin position="828"/>
        <end position="890"/>
    </location>
</feature>
<dbReference type="EMBL" id="BRXU01000016">
    <property type="protein sequence ID" value="GLC56584.1"/>
    <property type="molecule type" value="Genomic_DNA"/>
</dbReference>
<keyword evidence="4" id="KW-0325">Glycoprotein</keyword>
<feature type="compositionally biased region" description="Pro residues" evidence="5">
    <location>
        <begin position="864"/>
        <end position="890"/>
    </location>
</feature>
<comment type="caution">
    <text evidence="7">The sequence shown here is derived from an EMBL/GenBank/DDBJ whole genome shotgun (WGS) entry which is preliminary data.</text>
</comment>
<dbReference type="InterPro" id="IPR024607">
    <property type="entry name" value="Sulfatase_CS"/>
</dbReference>
<dbReference type="GO" id="GO:0005539">
    <property type="term" value="F:glycosaminoglycan binding"/>
    <property type="evidence" value="ECO:0007669"/>
    <property type="project" value="TreeGrafter"/>
</dbReference>
<evidence type="ECO:0000313" key="8">
    <source>
        <dbReference type="Proteomes" id="UP001165080"/>
    </source>
</evidence>
<dbReference type="PANTHER" id="PTHR43108">
    <property type="entry name" value="N-ACETYLGLUCOSAMINE-6-SULFATASE FAMILY MEMBER"/>
    <property type="match status" value="1"/>
</dbReference>
<evidence type="ECO:0000256" key="1">
    <source>
        <dbReference type="ARBA" id="ARBA00008779"/>
    </source>
</evidence>
<organism evidence="7 8">
    <name type="scientific">Pleodorina starrii</name>
    <dbReference type="NCBI Taxonomy" id="330485"/>
    <lineage>
        <taxon>Eukaryota</taxon>
        <taxon>Viridiplantae</taxon>
        <taxon>Chlorophyta</taxon>
        <taxon>core chlorophytes</taxon>
        <taxon>Chlorophyceae</taxon>
        <taxon>CS clade</taxon>
        <taxon>Chlamydomonadales</taxon>
        <taxon>Volvocaceae</taxon>
        <taxon>Pleodorina</taxon>
    </lineage>
</organism>
<feature type="compositionally biased region" description="Pro residues" evidence="5">
    <location>
        <begin position="830"/>
        <end position="840"/>
    </location>
</feature>
<feature type="domain" description="Sulfatase N-terminal" evidence="6">
    <location>
        <begin position="6"/>
        <end position="346"/>
    </location>
</feature>
<reference evidence="7 8" key="1">
    <citation type="journal article" date="2023" name="Commun. Biol.">
        <title>Reorganization of the ancestral sex-determining regions during the evolution of trioecy in Pleodorina starrii.</title>
        <authorList>
            <person name="Takahashi K."/>
            <person name="Suzuki S."/>
            <person name="Kawai-Toyooka H."/>
            <person name="Yamamoto K."/>
            <person name="Hamaji T."/>
            <person name="Ootsuki R."/>
            <person name="Yamaguchi H."/>
            <person name="Kawachi M."/>
            <person name="Higashiyama T."/>
            <person name="Nozaki H."/>
        </authorList>
    </citation>
    <scope>NUCLEOTIDE SEQUENCE [LARGE SCALE GENOMIC DNA]</scope>
    <source>
        <strain evidence="7 8">NIES-4479</strain>
    </source>
</reference>
<gene>
    <name evidence="7" type="primary">PLEST004123</name>
    <name evidence="7" type="ORF">PLESTB_001123600</name>
</gene>